<dbReference type="EMBL" id="OZ020101">
    <property type="protein sequence ID" value="CAK9275297.1"/>
    <property type="molecule type" value="Genomic_DNA"/>
</dbReference>
<keyword evidence="4 6" id="KW-1133">Transmembrane helix</keyword>
<proteinExistence type="inferred from homology"/>
<dbReference type="Pfam" id="PF01027">
    <property type="entry name" value="Bax1-I"/>
    <property type="match status" value="1"/>
</dbReference>
<evidence type="ECO:0000256" key="1">
    <source>
        <dbReference type="ARBA" id="ARBA00004141"/>
    </source>
</evidence>
<organism evidence="7 8">
    <name type="scientific">Sphagnum jensenii</name>
    <dbReference type="NCBI Taxonomy" id="128206"/>
    <lineage>
        <taxon>Eukaryota</taxon>
        <taxon>Viridiplantae</taxon>
        <taxon>Streptophyta</taxon>
        <taxon>Embryophyta</taxon>
        <taxon>Bryophyta</taxon>
        <taxon>Sphagnophytina</taxon>
        <taxon>Sphagnopsida</taxon>
        <taxon>Sphagnales</taxon>
        <taxon>Sphagnaceae</taxon>
        <taxon>Sphagnum</taxon>
    </lineage>
</organism>
<feature type="transmembrane region" description="Helical" evidence="6">
    <location>
        <begin position="174"/>
        <end position="193"/>
    </location>
</feature>
<comment type="subcellular location">
    <subcellularLocation>
        <location evidence="1">Membrane</location>
        <topology evidence="1">Multi-pass membrane protein</topology>
    </subcellularLocation>
</comment>
<dbReference type="PANTHER" id="PTHR23291:SF32">
    <property type="entry name" value="BAX INHIBITOR 1"/>
    <property type="match status" value="1"/>
</dbReference>
<evidence type="ECO:0000256" key="2">
    <source>
        <dbReference type="ARBA" id="ARBA00010350"/>
    </source>
</evidence>
<evidence type="ECO:0000256" key="6">
    <source>
        <dbReference type="RuleBase" id="RU004379"/>
    </source>
</evidence>
<dbReference type="PANTHER" id="PTHR23291">
    <property type="entry name" value="BAX INHIBITOR-RELATED"/>
    <property type="match status" value="1"/>
</dbReference>
<protein>
    <recommendedName>
        <fullName evidence="9">Bax inhibitor 1</fullName>
    </recommendedName>
</protein>
<dbReference type="Proteomes" id="UP001497444">
    <property type="component" value="Chromosome 6"/>
</dbReference>
<feature type="transmembrane region" description="Helical" evidence="6">
    <location>
        <begin position="60"/>
        <end position="78"/>
    </location>
</feature>
<evidence type="ECO:0000313" key="7">
    <source>
        <dbReference type="EMBL" id="CAK9275297.1"/>
    </source>
</evidence>
<evidence type="ECO:0000256" key="5">
    <source>
        <dbReference type="ARBA" id="ARBA00023136"/>
    </source>
</evidence>
<gene>
    <name evidence="7" type="ORF">CSSPJE1EN1_LOCUS20775</name>
</gene>
<evidence type="ECO:0008006" key="9">
    <source>
        <dbReference type="Google" id="ProtNLM"/>
    </source>
</evidence>
<reference evidence="7" key="1">
    <citation type="submission" date="2024-02" db="EMBL/GenBank/DDBJ databases">
        <authorList>
            <consortium name="ELIXIR-Norway"/>
            <consortium name="Elixir Norway"/>
        </authorList>
    </citation>
    <scope>NUCLEOTIDE SEQUENCE</scope>
</reference>
<sequence>MDYVASFFDSRSSSWSYASLRNFNKLSSPVQSHLQKVYLTLAAALLVSALGVYVHILWHIGGLITSFGFIATTAWLVSTPSTPAEEGKRLKLLAAAAFFEGASVGTLVEAVLQFDPSIVVMAFLGSVAVFACFSGAALVARRREYLFLGGILSSVVSLMLLLQFSSLIFGRSAFMYNVEIFGGLLVFMGYVLFDTQMIIERANRGDYNYVKHALDLFVDFAAIFVRLLVIMTKNSSQRERRDQERRKRRSY</sequence>
<evidence type="ECO:0000256" key="4">
    <source>
        <dbReference type="ARBA" id="ARBA00022989"/>
    </source>
</evidence>
<accession>A0ABP0X9E9</accession>
<dbReference type="InterPro" id="IPR006214">
    <property type="entry name" value="Bax_inhibitor_1-related"/>
</dbReference>
<feature type="transmembrane region" description="Helical" evidence="6">
    <location>
        <begin position="90"/>
        <end position="112"/>
    </location>
</feature>
<keyword evidence="8" id="KW-1185">Reference proteome</keyword>
<keyword evidence="5 6" id="KW-0472">Membrane</keyword>
<dbReference type="CDD" id="cd10430">
    <property type="entry name" value="BI-1"/>
    <property type="match status" value="1"/>
</dbReference>
<evidence type="ECO:0000313" key="8">
    <source>
        <dbReference type="Proteomes" id="UP001497444"/>
    </source>
</evidence>
<feature type="transmembrane region" description="Helical" evidence="6">
    <location>
        <begin position="146"/>
        <end position="168"/>
    </location>
</feature>
<comment type="similarity">
    <text evidence="2 6">Belongs to the BI1 family.</text>
</comment>
<feature type="transmembrane region" description="Helical" evidence="6">
    <location>
        <begin position="118"/>
        <end position="139"/>
    </location>
</feature>
<keyword evidence="3 6" id="KW-0812">Transmembrane</keyword>
<evidence type="ECO:0000256" key="3">
    <source>
        <dbReference type="ARBA" id="ARBA00022692"/>
    </source>
</evidence>
<name>A0ABP0X9E9_9BRYO</name>